<gene>
    <name evidence="5" type="ORF">SAMN05660293_02309</name>
</gene>
<dbReference type="SUPFAM" id="SSF53474">
    <property type="entry name" value="alpha/beta-Hydrolases"/>
    <property type="match status" value="1"/>
</dbReference>
<evidence type="ECO:0000313" key="6">
    <source>
        <dbReference type="Proteomes" id="UP000190897"/>
    </source>
</evidence>
<evidence type="ECO:0000313" key="5">
    <source>
        <dbReference type="EMBL" id="SKB81356.1"/>
    </source>
</evidence>
<dbReference type="Pfam" id="PF00135">
    <property type="entry name" value="COesterase"/>
    <property type="match status" value="1"/>
</dbReference>
<dbReference type="InterPro" id="IPR050309">
    <property type="entry name" value="Type-B_Carboxylest/Lipase"/>
</dbReference>
<dbReference type="OrthoDB" id="9775851at2"/>
<protein>
    <recommendedName>
        <fullName evidence="3">Carboxylic ester hydrolase</fullName>
        <ecNumber evidence="3">3.1.1.-</ecNumber>
    </recommendedName>
</protein>
<evidence type="ECO:0000256" key="3">
    <source>
        <dbReference type="RuleBase" id="RU361235"/>
    </source>
</evidence>
<reference evidence="6" key="1">
    <citation type="submission" date="2017-02" db="EMBL/GenBank/DDBJ databases">
        <authorList>
            <person name="Varghese N."/>
            <person name="Submissions S."/>
        </authorList>
    </citation>
    <scope>NUCLEOTIDE SEQUENCE [LARGE SCALE GENOMIC DNA]</scope>
    <source>
        <strain evidence="6">DSM 22270</strain>
    </source>
</reference>
<name>A0A1T5EBU6_9BACT</name>
<dbReference type="InterPro" id="IPR002018">
    <property type="entry name" value="CarbesteraseB"/>
</dbReference>
<sequence>MIVFFAQYDCSQRYLVLMHIKTMKNHSSAFPDVAMPAYPATNLHNDPVIVADAASAVVQTRCGKVSGYIRKGIFTFKGIPYGEAKRFMSAVKPASWENVRSCLAYGPTCPTTQAPDFTEELEFAFQPNRGYHVDEQCLTLNIWSKSTDSNAKKPVMVWLHGGGFANGSAIEFPSQDGENLARNGDVVLVSLNHRMNVLGFLDLSAYAEKYKHSCNAGMMDIVLALQWVHENIANFGGDPGNVTIFGQSGGGSKVMCLMNAPSAKGLFQKAIVQSGSYPNHFTDKNVSRKVAAALLEELKIDPKNVEALETMPYEQLAHAGTAALAKVQAAMSPQEVPVLGLEWNPVLDDEFLPYQIGSSVAAALSADIPLLVGSVKNEFVPFEMDLRKVANKDAQAILLEKYADQTDAYINALKIAYPGVKEPSELIDIDFLFRPLVIDQANKKFADGGAPVYTYLFTWQSPVLDKSLRAVHCMDLPFVFDNIALCEQMTGGGEQAHILAQKISQAWVHFAYTGNPNHTTLPSWPAYNPENGAVMLFDHECVVKNHPDKALLRISAK</sequence>
<dbReference type="AlphaFoldDB" id="A0A1T5EBU6"/>
<dbReference type="InterPro" id="IPR019826">
    <property type="entry name" value="Carboxylesterase_B_AS"/>
</dbReference>
<dbReference type="InterPro" id="IPR029058">
    <property type="entry name" value="AB_hydrolase_fold"/>
</dbReference>
<dbReference type="PANTHER" id="PTHR11559">
    <property type="entry name" value="CARBOXYLESTERASE"/>
    <property type="match status" value="1"/>
</dbReference>
<evidence type="ECO:0000259" key="4">
    <source>
        <dbReference type="Pfam" id="PF00135"/>
    </source>
</evidence>
<dbReference type="PROSITE" id="PS00122">
    <property type="entry name" value="CARBOXYLESTERASE_B_1"/>
    <property type="match status" value="1"/>
</dbReference>
<evidence type="ECO:0000256" key="1">
    <source>
        <dbReference type="ARBA" id="ARBA00005964"/>
    </source>
</evidence>
<feature type="domain" description="Carboxylesterase type B" evidence="4">
    <location>
        <begin position="55"/>
        <end position="548"/>
    </location>
</feature>
<keyword evidence="2 3" id="KW-0378">Hydrolase</keyword>
<dbReference type="STRING" id="651661.SAMN05660293_02309"/>
<dbReference type="GO" id="GO:0016787">
    <property type="term" value="F:hydrolase activity"/>
    <property type="evidence" value="ECO:0007669"/>
    <property type="project" value="UniProtKB-KW"/>
</dbReference>
<accession>A0A1T5EBU6</accession>
<evidence type="ECO:0000256" key="2">
    <source>
        <dbReference type="ARBA" id="ARBA00022801"/>
    </source>
</evidence>
<organism evidence="5 6">
    <name type="scientific">Dyadobacter psychrophilus</name>
    <dbReference type="NCBI Taxonomy" id="651661"/>
    <lineage>
        <taxon>Bacteria</taxon>
        <taxon>Pseudomonadati</taxon>
        <taxon>Bacteroidota</taxon>
        <taxon>Cytophagia</taxon>
        <taxon>Cytophagales</taxon>
        <taxon>Spirosomataceae</taxon>
        <taxon>Dyadobacter</taxon>
    </lineage>
</organism>
<dbReference type="EMBL" id="FUZA01000002">
    <property type="protein sequence ID" value="SKB81356.1"/>
    <property type="molecule type" value="Genomic_DNA"/>
</dbReference>
<comment type="similarity">
    <text evidence="1 3">Belongs to the type-B carboxylesterase/lipase family.</text>
</comment>
<keyword evidence="6" id="KW-1185">Reference proteome</keyword>
<proteinExistence type="inferred from homology"/>
<dbReference type="Gene3D" id="3.40.50.1820">
    <property type="entry name" value="alpha/beta hydrolase"/>
    <property type="match status" value="1"/>
</dbReference>
<dbReference type="EC" id="3.1.1.-" evidence="3"/>
<dbReference type="Proteomes" id="UP000190897">
    <property type="component" value="Unassembled WGS sequence"/>
</dbReference>